<dbReference type="RefSeq" id="WP_160561363.1">
    <property type="nucleotide sequence ID" value="NZ_QZDT01000035.1"/>
</dbReference>
<dbReference type="SUPFAM" id="SSF54427">
    <property type="entry name" value="NTF2-like"/>
    <property type="match status" value="1"/>
</dbReference>
<organism evidence="2 3">
    <name type="scientific">Parablautia muri</name>
    <dbReference type="NCBI Taxonomy" id="2320879"/>
    <lineage>
        <taxon>Bacteria</taxon>
        <taxon>Bacillati</taxon>
        <taxon>Bacillota</taxon>
        <taxon>Clostridia</taxon>
        <taxon>Lachnospirales</taxon>
        <taxon>Lachnospiraceae</taxon>
        <taxon>Parablautia</taxon>
    </lineage>
</organism>
<dbReference type="AlphaFoldDB" id="A0A9X5BHV9"/>
<dbReference type="InterPro" id="IPR027843">
    <property type="entry name" value="DUF4440"/>
</dbReference>
<feature type="domain" description="DUF4440" evidence="1">
    <location>
        <begin position="6"/>
        <end position="110"/>
    </location>
</feature>
<comment type="caution">
    <text evidence="2">The sequence shown here is derived from an EMBL/GenBank/DDBJ whole genome shotgun (WGS) entry which is preliminary data.</text>
</comment>
<gene>
    <name evidence="2" type="ORF">D5281_17470</name>
</gene>
<dbReference type="EMBL" id="QZDT01000035">
    <property type="protein sequence ID" value="NBJ94324.1"/>
    <property type="molecule type" value="Genomic_DNA"/>
</dbReference>
<sequence length="120" mass="13824">MTKKVLEASKKFWDAMERADEAGMREIADPNCNFVHIGITCRLDKEIEFYTSGAFKPIEITFHNQKADIYGDTAVVITDCDYGLLLNEQPTTHHFAVTEVYVRREDVWKLIQFSFTALVD</sequence>
<evidence type="ECO:0000313" key="3">
    <source>
        <dbReference type="Proteomes" id="UP001154420"/>
    </source>
</evidence>
<dbReference type="Gene3D" id="3.10.450.50">
    <property type="match status" value="1"/>
</dbReference>
<evidence type="ECO:0000259" key="1">
    <source>
        <dbReference type="Pfam" id="PF14534"/>
    </source>
</evidence>
<protein>
    <submittedName>
        <fullName evidence="2">Nuclear transport factor 2 family protein</fullName>
    </submittedName>
</protein>
<name>A0A9X5BHV9_9FIRM</name>
<proteinExistence type="predicted"/>
<keyword evidence="3" id="KW-1185">Reference proteome</keyword>
<dbReference type="Pfam" id="PF14534">
    <property type="entry name" value="DUF4440"/>
    <property type="match status" value="1"/>
</dbReference>
<dbReference type="Proteomes" id="UP001154420">
    <property type="component" value="Unassembled WGS sequence"/>
</dbReference>
<dbReference type="InterPro" id="IPR032710">
    <property type="entry name" value="NTF2-like_dom_sf"/>
</dbReference>
<reference evidence="2" key="1">
    <citation type="submission" date="2018-09" db="EMBL/GenBank/DDBJ databases">
        <title>Murine metabolic-syndrome-specific gut microbial biobank.</title>
        <authorList>
            <person name="Liu C."/>
        </authorList>
    </citation>
    <scope>NUCLEOTIDE SEQUENCE</scope>
    <source>
        <strain evidence="2">D42-62</strain>
    </source>
</reference>
<dbReference type="OrthoDB" id="9802489at2"/>
<accession>A0A9X5BHV9</accession>
<evidence type="ECO:0000313" key="2">
    <source>
        <dbReference type="EMBL" id="NBJ94324.1"/>
    </source>
</evidence>